<keyword evidence="4" id="KW-0964">Secreted</keyword>
<feature type="domain" description="Dickkopf N-terminal cysteine-rich" evidence="10">
    <location>
        <begin position="64"/>
        <end position="115"/>
    </location>
</feature>
<protein>
    <submittedName>
        <fullName evidence="14">Dickkopf-related protein 4-like</fullName>
    </submittedName>
</protein>
<evidence type="ECO:0000256" key="9">
    <source>
        <dbReference type="SAM" id="SignalP"/>
    </source>
</evidence>
<feature type="chain" id="PRO_5042508610" evidence="9">
    <location>
        <begin position="20"/>
        <end position="268"/>
    </location>
</feature>
<keyword evidence="13" id="KW-1185">Reference proteome</keyword>
<dbReference type="GO" id="GO:0016055">
    <property type="term" value="P:Wnt signaling pathway"/>
    <property type="evidence" value="ECO:0007669"/>
    <property type="project" value="UniProtKB-KW"/>
</dbReference>
<gene>
    <name evidence="14" type="primary">LOC116946637</name>
</gene>
<dbReference type="PANTHER" id="PTHR12113:SF6">
    <property type="entry name" value="DICKKOPF N-TERMINAL CYSTEINE-RICH DOMAIN-CONTAINING PROTEIN"/>
    <property type="match status" value="1"/>
</dbReference>
<keyword evidence="3" id="KW-0217">Developmental protein</keyword>
<dbReference type="GO" id="GO:0090090">
    <property type="term" value="P:negative regulation of canonical Wnt signaling pathway"/>
    <property type="evidence" value="ECO:0007669"/>
    <property type="project" value="TreeGrafter"/>
</dbReference>
<evidence type="ECO:0000256" key="7">
    <source>
        <dbReference type="ARBA" id="ARBA00023157"/>
    </source>
</evidence>
<dbReference type="InterPro" id="IPR039863">
    <property type="entry name" value="DKK1-4"/>
</dbReference>
<feature type="domain" description="Dickkopf-related protein 1/2/4 C-terminal subdomain 1" evidence="12">
    <location>
        <begin position="148"/>
        <end position="177"/>
    </location>
</feature>
<sequence length="268" mass="28145">MAVYLALCLGALWARPIAGGPPHPNAIKGLGTPDGVAASLRPGTFPGQQQQAKNHAADETHGVECARDVDCSRDMFCGGMRLGSHVCVACRRVGKRCHRHQMCCLGSHCEQGTCIVMTTESSEEEEVKSLEPSQLPPSATVNLHQGEEGSACLRSSECAAGLCCARHLWSRVCKRVLALGEACSRRARPKGSRGLELFERCDCGPGLACRPTRAVSPAGGPERDGRRGASGRGRSRAAAATVGGHEKTIDGVAGGGHPTRLLHVCHAV</sequence>
<dbReference type="Pfam" id="PF21481">
    <property type="entry name" value="DIKK1-2-4_C-subdom1"/>
    <property type="match status" value="1"/>
</dbReference>
<comment type="similarity">
    <text evidence="2">Belongs to the dickkopf family.</text>
</comment>
<accession>A0AAJ7X156</accession>
<evidence type="ECO:0000259" key="11">
    <source>
        <dbReference type="Pfam" id="PF21479"/>
    </source>
</evidence>
<dbReference type="Proteomes" id="UP001318040">
    <property type="component" value="Chromosome 1"/>
</dbReference>
<dbReference type="Pfam" id="PF21479">
    <property type="entry name" value="DIKK1-2-4_C-subdom2"/>
    <property type="match status" value="1"/>
</dbReference>
<dbReference type="GO" id="GO:0005615">
    <property type="term" value="C:extracellular space"/>
    <property type="evidence" value="ECO:0007669"/>
    <property type="project" value="TreeGrafter"/>
</dbReference>
<dbReference type="InterPro" id="IPR006796">
    <property type="entry name" value="Dickkopf_N"/>
</dbReference>
<dbReference type="GO" id="GO:0039706">
    <property type="term" value="F:co-receptor binding"/>
    <property type="evidence" value="ECO:0007669"/>
    <property type="project" value="TreeGrafter"/>
</dbReference>
<dbReference type="KEGG" id="pmrn:116946637"/>
<feature type="region of interest" description="Disordered" evidence="8">
    <location>
        <begin position="213"/>
        <end position="253"/>
    </location>
</feature>
<keyword evidence="5" id="KW-0879">Wnt signaling pathway</keyword>
<keyword evidence="6 9" id="KW-0732">Signal</keyword>
<dbReference type="InterPro" id="IPR048500">
    <property type="entry name" value="DIKK1/2/4_C-subdom1"/>
</dbReference>
<dbReference type="InterPro" id="IPR048499">
    <property type="entry name" value="DIKK1/2/4_C-subdom2"/>
</dbReference>
<evidence type="ECO:0000259" key="10">
    <source>
        <dbReference type="Pfam" id="PF04706"/>
    </source>
</evidence>
<organism evidence="13 14">
    <name type="scientific">Petromyzon marinus</name>
    <name type="common">Sea lamprey</name>
    <dbReference type="NCBI Taxonomy" id="7757"/>
    <lineage>
        <taxon>Eukaryota</taxon>
        <taxon>Metazoa</taxon>
        <taxon>Chordata</taxon>
        <taxon>Craniata</taxon>
        <taxon>Vertebrata</taxon>
        <taxon>Cyclostomata</taxon>
        <taxon>Hyperoartia</taxon>
        <taxon>Petromyzontiformes</taxon>
        <taxon>Petromyzontidae</taxon>
        <taxon>Petromyzon</taxon>
    </lineage>
</organism>
<evidence type="ECO:0000256" key="1">
    <source>
        <dbReference type="ARBA" id="ARBA00004613"/>
    </source>
</evidence>
<dbReference type="Pfam" id="PF04706">
    <property type="entry name" value="Dickkopf_N"/>
    <property type="match status" value="1"/>
</dbReference>
<feature type="signal peptide" evidence="9">
    <location>
        <begin position="1"/>
        <end position="19"/>
    </location>
</feature>
<evidence type="ECO:0000256" key="8">
    <source>
        <dbReference type="SAM" id="MobiDB-lite"/>
    </source>
</evidence>
<comment type="subcellular location">
    <subcellularLocation>
        <location evidence="1">Secreted</location>
    </subcellularLocation>
</comment>
<evidence type="ECO:0000256" key="4">
    <source>
        <dbReference type="ARBA" id="ARBA00022525"/>
    </source>
</evidence>
<dbReference type="PANTHER" id="PTHR12113">
    <property type="entry name" value="DICKKOPF3-LIKE 3"/>
    <property type="match status" value="1"/>
</dbReference>
<evidence type="ECO:0000259" key="12">
    <source>
        <dbReference type="Pfam" id="PF21481"/>
    </source>
</evidence>
<evidence type="ECO:0000256" key="5">
    <source>
        <dbReference type="ARBA" id="ARBA00022687"/>
    </source>
</evidence>
<evidence type="ECO:0000313" key="13">
    <source>
        <dbReference type="Proteomes" id="UP001318040"/>
    </source>
</evidence>
<proteinExistence type="inferred from homology"/>
<dbReference type="GO" id="GO:0048019">
    <property type="term" value="F:receptor antagonist activity"/>
    <property type="evidence" value="ECO:0007669"/>
    <property type="project" value="TreeGrafter"/>
</dbReference>
<name>A0AAJ7X156_PETMA</name>
<evidence type="ECO:0000256" key="2">
    <source>
        <dbReference type="ARBA" id="ARBA00010842"/>
    </source>
</evidence>
<feature type="domain" description="Dickkopf-related protein 1/2/4 C-terminal subdomain 2" evidence="11">
    <location>
        <begin position="180"/>
        <end position="214"/>
    </location>
</feature>
<reference evidence="14" key="1">
    <citation type="submission" date="2025-08" db="UniProtKB">
        <authorList>
            <consortium name="RefSeq"/>
        </authorList>
    </citation>
    <scope>IDENTIFICATION</scope>
    <source>
        <tissue evidence="14">Sperm</tissue>
    </source>
</reference>
<dbReference type="Gene3D" id="2.10.80.10">
    <property type="entry name" value="Lipase, subunit A"/>
    <property type="match status" value="1"/>
</dbReference>
<dbReference type="RefSeq" id="XP_032817684.1">
    <property type="nucleotide sequence ID" value="XM_032961793.1"/>
</dbReference>
<evidence type="ECO:0000313" key="14">
    <source>
        <dbReference type="RefSeq" id="XP_032817684.1"/>
    </source>
</evidence>
<evidence type="ECO:0000256" key="6">
    <source>
        <dbReference type="ARBA" id="ARBA00022729"/>
    </source>
</evidence>
<dbReference type="AlphaFoldDB" id="A0AAJ7X156"/>
<evidence type="ECO:0000256" key="3">
    <source>
        <dbReference type="ARBA" id="ARBA00022473"/>
    </source>
</evidence>
<keyword evidence="7" id="KW-1015">Disulfide bond</keyword>